<dbReference type="PROSITE" id="PS50222">
    <property type="entry name" value="EF_HAND_2"/>
    <property type="match status" value="1"/>
</dbReference>
<dbReference type="SUPFAM" id="SSF47473">
    <property type="entry name" value="EF-hand"/>
    <property type="match status" value="1"/>
</dbReference>
<dbReference type="GO" id="GO:0005509">
    <property type="term" value="F:calcium ion binding"/>
    <property type="evidence" value="ECO:0007669"/>
    <property type="project" value="InterPro"/>
</dbReference>
<dbReference type="Gene3D" id="1.10.238.10">
    <property type="entry name" value="EF-hand"/>
    <property type="match status" value="1"/>
</dbReference>
<feature type="domain" description="EF-hand" evidence="2">
    <location>
        <begin position="157"/>
        <end position="192"/>
    </location>
</feature>
<dbReference type="EMBL" id="JAGSXH010000002">
    <property type="protein sequence ID" value="MBS2961606.1"/>
    <property type="molecule type" value="Genomic_DNA"/>
</dbReference>
<dbReference type="AlphaFoldDB" id="A0A8J7WG49"/>
<evidence type="ECO:0000313" key="4">
    <source>
        <dbReference type="Proteomes" id="UP000677913"/>
    </source>
</evidence>
<feature type="region of interest" description="Disordered" evidence="1">
    <location>
        <begin position="213"/>
        <end position="235"/>
    </location>
</feature>
<evidence type="ECO:0000313" key="3">
    <source>
        <dbReference type="EMBL" id="MBS2961606.1"/>
    </source>
</evidence>
<proteinExistence type="predicted"/>
<accession>A0A8J7WG49</accession>
<evidence type="ECO:0000256" key="1">
    <source>
        <dbReference type="SAM" id="MobiDB-lite"/>
    </source>
</evidence>
<comment type="caution">
    <text evidence="3">The sequence shown here is derived from an EMBL/GenBank/DDBJ whole genome shotgun (WGS) entry which is preliminary data.</text>
</comment>
<dbReference type="SMART" id="SM00054">
    <property type="entry name" value="EFh"/>
    <property type="match status" value="2"/>
</dbReference>
<dbReference type="Pfam" id="PF13405">
    <property type="entry name" value="EF-hand_6"/>
    <property type="match status" value="1"/>
</dbReference>
<dbReference type="InterPro" id="IPR011992">
    <property type="entry name" value="EF-hand-dom_pair"/>
</dbReference>
<name>A0A8J7WG49_9ACTN</name>
<protein>
    <recommendedName>
        <fullName evidence="2">EF-hand domain-containing protein</fullName>
    </recommendedName>
</protein>
<reference evidence="3" key="1">
    <citation type="submission" date="2021-04" db="EMBL/GenBank/DDBJ databases">
        <title>Genome based classification of Actinospica acidithermotolerans sp. nov., an actinobacterium isolated from an Indonesian hot spring.</title>
        <authorList>
            <person name="Kusuma A.B."/>
            <person name="Putra K.E."/>
            <person name="Nafisah S."/>
            <person name="Loh J."/>
            <person name="Nouioui I."/>
            <person name="Goodfellow M."/>
        </authorList>
    </citation>
    <scope>NUCLEOTIDE SEQUENCE</scope>
    <source>
        <strain evidence="3">DSM 45618</strain>
    </source>
</reference>
<dbReference type="RefSeq" id="WP_211463438.1">
    <property type="nucleotide sequence ID" value="NZ_JAGSXH010000002.1"/>
</dbReference>
<keyword evidence="4" id="KW-1185">Reference proteome</keyword>
<dbReference type="InterPro" id="IPR002048">
    <property type="entry name" value="EF_hand_dom"/>
</dbReference>
<sequence length="244" mass="26795">MTTWQNGGGDRRRPPIPEEVSLVPADMLTAKIEYGFEQLTARSNGVLDGPSHVAMGRRAAAAIGYALGSEDEARMIEAYLNLWRVVHLPHVPPGSRGLNRAEFLHSLLTLANSTPTHRAATLGALAETFFALADADRDERVNREEYWAFQHGHFPEVPRTALAEAFDHLDTDGDGYLSREQFSSAIVEFWTSRDPDAPGNWFLGRPVYLGPSSDGETLQGTAATPAGRPARDDWPGVMEARVRS</sequence>
<gene>
    <name evidence="3" type="ORF">KGA66_01010</name>
</gene>
<dbReference type="Proteomes" id="UP000677913">
    <property type="component" value="Unassembled WGS sequence"/>
</dbReference>
<organism evidence="3 4">
    <name type="scientific">Actinocrinis puniceicyclus</name>
    <dbReference type="NCBI Taxonomy" id="977794"/>
    <lineage>
        <taxon>Bacteria</taxon>
        <taxon>Bacillati</taxon>
        <taxon>Actinomycetota</taxon>
        <taxon>Actinomycetes</taxon>
        <taxon>Catenulisporales</taxon>
        <taxon>Actinospicaceae</taxon>
        <taxon>Actinocrinis</taxon>
    </lineage>
</organism>
<evidence type="ECO:0000259" key="2">
    <source>
        <dbReference type="PROSITE" id="PS50222"/>
    </source>
</evidence>